<gene>
    <name evidence="3" type="ORF">DI487_08115</name>
</gene>
<evidence type="ECO:0000313" key="3">
    <source>
        <dbReference type="EMBL" id="AWM13832.1"/>
    </source>
</evidence>
<evidence type="ECO:0000256" key="1">
    <source>
        <dbReference type="SAM" id="Phobius"/>
    </source>
</evidence>
<keyword evidence="1" id="KW-0472">Membrane</keyword>
<dbReference type="Proteomes" id="UP000245429">
    <property type="component" value="Chromosome"/>
</dbReference>
<feature type="transmembrane region" description="Helical" evidence="1">
    <location>
        <begin position="132"/>
        <end position="154"/>
    </location>
</feature>
<evidence type="ECO:0000313" key="4">
    <source>
        <dbReference type="Proteomes" id="UP000245429"/>
    </source>
</evidence>
<organism evidence="3 4">
    <name type="scientific">Flavobacterium sediminis</name>
    <dbReference type="NCBI Taxonomy" id="2201181"/>
    <lineage>
        <taxon>Bacteria</taxon>
        <taxon>Pseudomonadati</taxon>
        <taxon>Bacteroidota</taxon>
        <taxon>Flavobacteriia</taxon>
        <taxon>Flavobacteriales</taxon>
        <taxon>Flavobacteriaceae</taxon>
        <taxon>Flavobacterium</taxon>
    </lineage>
</organism>
<protein>
    <recommendedName>
        <fullName evidence="5">tRNA (Guanine-N1)-methyltransferase</fullName>
    </recommendedName>
</protein>
<dbReference type="RefSeq" id="WP_109569199.1">
    <property type="nucleotide sequence ID" value="NZ_CP029463.1"/>
</dbReference>
<dbReference type="OrthoDB" id="981213at2"/>
<feature type="chain" id="PRO_5015989310" description="tRNA (Guanine-N1)-methyltransferase" evidence="2">
    <location>
        <begin position="24"/>
        <end position="209"/>
    </location>
</feature>
<dbReference type="KEGG" id="fse:DI487_08115"/>
<evidence type="ECO:0008006" key="5">
    <source>
        <dbReference type="Google" id="ProtNLM"/>
    </source>
</evidence>
<reference evidence="3 4" key="1">
    <citation type="submission" date="2018-05" db="EMBL/GenBank/DDBJ databases">
        <title>Flavobacterium sp. MEBiC07310.</title>
        <authorList>
            <person name="Baek K."/>
        </authorList>
    </citation>
    <scope>NUCLEOTIDE SEQUENCE [LARGE SCALE GENOMIC DNA]</scope>
    <source>
        <strain evidence="3 4">MEBiC07310</strain>
    </source>
</reference>
<keyword evidence="2" id="KW-0732">Signal</keyword>
<dbReference type="AlphaFoldDB" id="A0A2U8QUF0"/>
<name>A0A2U8QUF0_9FLAO</name>
<sequence>MKKFSYALIFVVTICLSPKVAFSGEIKGNIFTEHTQAQAKLESQIHTVLDQSLNYKDYKVIDKQVMSRFKSELESFLNLSDQVRSDFQKEIKTKDSEISALDESLKSLQVETSKLRNDKQSIGFLGMSINKYVYVSSLWALFFASLLVIGFFVLKFMRANEITKSSKTILSNLEDEYEAFRRSSIEREQKLRRELFNEMKKVKELKQAS</sequence>
<keyword evidence="1" id="KW-0812">Transmembrane</keyword>
<dbReference type="EMBL" id="CP029463">
    <property type="protein sequence ID" value="AWM13832.1"/>
    <property type="molecule type" value="Genomic_DNA"/>
</dbReference>
<keyword evidence="4" id="KW-1185">Reference proteome</keyword>
<evidence type="ECO:0000256" key="2">
    <source>
        <dbReference type="SAM" id="SignalP"/>
    </source>
</evidence>
<feature type="signal peptide" evidence="2">
    <location>
        <begin position="1"/>
        <end position="23"/>
    </location>
</feature>
<keyword evidence="1" id="KW-1133">Transmembrane helix</keyword>
<proteinExistence type="predicted"/>
<accession>A0A2U8QUF0</accession>